<evidence type="ECO:0000313" key="1">
    <source>
        <dbReference type="EMBL" id="VTR94182.1"/>
    </source>
</evidence>
<sequence length="57" mass="6246">MTERTNEDWLLSLGGTITDEAAVAELREVLRRGLRRALAGRAAADDGFIEDMTQEGP</sequence>
<reference evidence="1 2" key="1">
    <citation type="submission" date="2019-05" db="EMBL/GenBank/DDBJ databases">
        <authorList>
            <consortium name="Science for Life Laboratories"/>
        </authorList>
    </citation>
    <scope>NUCLEOTIDE SEQUENCE [LARGE SCALE GENOMIC DNA]</scope>
    <source>
        <strain evidence="1">Soil9</strain>
    </source>
</reference>
<proteinExistence type="predicted"/>
<accession>A0A6P2D405</accession>
<dbReference type="AlphaFoldDB" id="A0A6P2D405"/>
<name>A0A6P2D405_9BACT</name>
<dbReference type="KEGG" id="gms:SOIL9_35320"/>
<evidence type="ECO:0000313" key="2">
    <source>
        <dbReference type="Proteomes" id="UP000464178"/>
    </source>
</evidence>
<keyword evidence="2" id="KW-1185">Reference proteome</keyword>
<organism evidence="1 2">
    <name type="scientific">Gemmata massiliana</name>
    <dbReference type="NCBI Taxonomy" id="1210884"/>
    <lineage>
        <taxon>Bacteria</taxon>
        <taxon>Pseudomonadati</taxon>
        <taxon>Planctomycetota</taxon>
        <taxon>Planctomycetia</taxon>
        <taxon>Gemmatales</taxon>
        <taxon>Gemmataceae</taxon>
        <taxon>Gemmata</taxon>
    </lineage>
</organism>
<dbReference type="EMBL" id="LR593886">
    <property type="protein sequence ID" value="VTR94182.1"/>
    <property type="molecule type" value="Genomic_DNA"/>
</dbReference>
<dbReference type="RefSeq" id="WP_162668773.1">
    <property type="nucleotide sequence ID" value="NZ_LR593886.1"/>
</dbReference>
<dbReference type="Proteomes" id="UP000464178">
    <property type="component" value="Chromosome"/>
</dbReference>
<gene>
    <name evidence="1" type="ORF">SOIL9_35320</name>
</gene>
<protein>
    <submittedName>
        <fullName evidence="1">Uncharacterized protein</fullName>
    </submittedName>
</protein>